<dbReference type="InterPro" id="IPR036107">
    <property type="entry name" value="CsrA_sf"/>
</dbReference>
<comment type="subcellular location">
    <subcellularLocation>
        <location evidence="4">Cytoplasm</location>
    </subcellularLocation>
</comment>
<reference evidence="6 7" key="1">
    <citation type="submission" date="2021-05" db="EMBL/GenBank/DDBJ databases">
        <authorList>
            <person name="Kumar R."/>
            <person name="Kumar A."/>
            <person name="Mukhia S."/>
        </authorList>
    </citation>
    <scope>NUCLEOTIDE SEQUENCE [LARGE SCALE GENOMIC DNA]</scope>
    <source>
        <strain evidence="6 7">ERMR7:08</strain>
    </source>
</reference>
<accession>A0ABY7NK98</accession>
<evidence type="ECO:0000313" key="6">
    <source>
        <dbReference type="EMBL" id="WBM81321.1"/>
    </source>
</evidence>
<gene>
    <name evidence="4 6" type="primary">csrA</name>
    <name evidence="6" type="ORF">KIV56_00400</name>
</gene>
<evidence type="ECO:0000256" key="5">
    <source>
        <dbReference type="SAM" id="MobiDB-lite"/>
    </source>
</evidence>
<dbReference type="Gene3D" id="2.60.40.4380">
    <property type="entry name" value="Translational regulator CsrA"/>
    <property type="match status" value="1"/>
</dbReference>
<dbReference type="Pfam" id="PF02599">
    <property type="entry name" value="CsrA"/>
    <property type="match status" value="1"/>
</dbReference>
<comment type="function">
    <text evidence="4">A translational regulator that binds mRNA to regulate translation initiation and/or mRNA stability. Usually binds in the 5'-UTR at or near the Shine-Dalgarno sequence preventing ribosome-binding, thus repressing translation. Its main target seems to be the major flagellin gene, while its function is anatagonized by FliW.</text>
</comment>
<comment type="similarity">
    <text evidence="4">Belongs to the CsrA/RsmA family.</text>
</comment>
<dbReference type="NCBIfam" id="NF002469">
    <property type="entry name" value="PRK01712.1"/>
    <property type="match status" value="1"/>
</dbReference>
<keyword evidence="4" id="KW-0678">Repressor</keyword>
<keyword evidence="3 4" id="KW-0694">RNA-binding</keyword>
<evidence type="ECO:0000256" key="1">
    <source>
        <dbReference type="ARBA" id="ARBA00022490"/>
    </source>
</evidence>
<feature type="compositionally biased region" description="Low complexity" evidence="5">
    <location>
        <begin position="94"/>
        <end position="103"/>
    </location>
</feature>
<keyword evidence="4" id="KW-1005">Bacterial flagellum biogenesis</keyword>
<feature type="compositionally biased region" description="Basic residues" evidence="5">
    <location>
        <begin position="104"/>
        <end position="130"/>
    </location>
</feature>
<dbReference type="EMBL" id="CP075584">
    <property type="protein sequence ID" value="WBM81321.1"/>
    <property type="molecule type" value="Genomic_DNA"/>
</dbReference>
<sequence length="130" mass="14820">MLVLTRKPGEKILIGDDIVITVLDVRGDSIRIGVDAPRGVKIQRDEVLRAVIEANLSASRNGSLTDEDAEAAEAHLKAALGLLRPPLERRRRQQQQQQQQQRQQQHRRRPRPRHPSRTRHCRPCSHGIRA</sequence>
<evidence type="ECO:0000256" key="2">
    <source>
        <dbReference type="ARBA" id="ARBA00022845"/>
    </source>
</evidence>
<proteinExistence type="inferred from homology"/>
<evidence type="ECO:0000256" key="4">
    <source>
        <dbReference type="HAMAP-Rule" id="MF_00167"/>
    </source>
</evidence>
<keyword evidence="7" id="KW-1185">Reference proteome</keyword>
<name>A0ABY7NK98_9MICO</name>
<protein>
    <recommendedName>
        <fullName evidence="4">Translational regulator CsrA</fullName>
    </recommendedName>
</protein>
<dbReference type="HAMAP" id="MF_00167">
    <property type="entry name" value="CsrA"/>
    <property type="match status" value="1"/>
</dbReference>
<keyword evidence="2 4" id="KW-0810">Translation regulation</keyword>
<organism evidence="6 7">
    <name type="scientific">Cryobacterium breve</name>
    <dbReference type="NCBI Taxonomy" id="1259258"/>
    <lineage>
        <taxon>Bacteria</taxon>
        <taxon>Bacillati</taxon>
        <taxon>Actinomycetota</taxon>
        <taxon>Actinomycetes</taxon>
        <taxon>Micrococcales</taxon>
        <taxon>Microbacteriaceae</taxon>
        <taxon>Cryobacterium</taxon>
    </lineage>
</organism>
<feature type="region of interest" description="Disordered" evidence="5">
    <location>
        <begin position="80"/>
        <end position="130"/>
    </location>
</feature>
<dbReference type="PANTHER" id="PTHR34984:SF1">
    <property type="entry name" value="CARBON STORAGE REGULATOR"/>
    <property type="match status" value="1"/>
</dbReference>
<dbReference type="Proteomes" id="UP001212421">
    <property type="component" value="Chromosome"/>
</dbReference>
<dbReference type="SUPFAM" id="SSF117130">
    <property type="entry name" value="CsrA-like"/>
    <property type="match status" value="1"/>
</dbReference>
<comment type="subunit">
    <text evidence="4">Homodimer; the beta-strands of each monomer intercalate to form a hydrophobic core, while the alpha-helices form wings that extend away from the core.</text>
</comment>
<evidence type="ECO:0000313" key="7">
    <source>
        <dbReference type="Proteomes" id="UP001212421"/>
    </source>
</evidence>
<dbReference type="PANTHER" id="PTHR34984">
    <property type="entry name" value="CARBON STORAGE REGULATOR"/>
    <property type="match status" value="1"/>
</dbReference>
<dbReference type="InterPro" id="IPR003751">
    <property type="entry name" value="CsrA"/>
</dbReference>
<evidence type="ECO:0000256" key="3">
    <source>
        <dbReference type="ARBA" id="ARBA00022884"/>
    </source>
</evidence>
<keyword evidence="1 4" id="KW-0963">Cytoplasm</keyword>